<dbReference type="Proteomes" id="UP001214441">
    <property type="component" value="Unassembled WGS sequence"/>
</dbReference>
<gene>
    <name evidence="1" type="ORF">NMN56_034170</name>
</gene>
<proteinExistence type="predicted"/>
<accession>A0ABT7A7T1</accession>
<sequence>MGALVKADTVDVDACATLARRLREEGIEATMHADYLRSEAQERTLGPDASTEDVRRKLGALKVALFIVSTWQWDMQTEYALGQILAELDVVTTALPSYWTKSMVAESRRQAAESLDLHHVNLLSFLNQRQGPG</sequence>
<reference evidence="1 2" key="1">
    <citation type="submission" date="2023-05" db="EMBL/GenBank/DDBJ databases">
        <title>Streptantibioticus silvisoli sp. nov., acidotolerant actinomycetes 1 from pine litter.</title>
        <authorList>
            <person name="Swiecimska M."/>
            <person name="Golinska P."/>
            <person name="Sangal V."/>
            <person name="Wachnowicz B."/>
            <person name="Goodfellow M."/>
        </authorList>
    </citation>
    <scope>NUCLEOTIDE SEQUENCE [LARGE SCALE GENOMIC DNA]</scope>
    <source>
        <strain evidence="1 2">DSM 42109</strain>
    </source>
</reference>
<dbReference type="EMBL" id="JANCPR020000047">
    <property type="protein sequence ID" value="MDJ1136901.1"/>
    <property type="molecule type" value="Genomic_DNA"/>
</dbReference>
<evidence type="ECO:0000313" key="2">
    <source>
        <dbReference type="Proteomes" id="UP001214441"/>
    </source>
</evidence>
<evidence type="ECO:0000313" key="1">
    <source>
        <dbReference type="EMBL" id="MDJ1136901.1"/>
    </source>
</evidence>
<name>A0ABT7A7T1_9ACTN</name>
<organism evidence="1 2">
    <name type="scientific">Streptomyces iconiensis</name>
    <dbReference type="NCBI Taxonomy" id="1384038"/>
    <lineage>
        <taxon>Bacteria</taxon>
        <taxon>Bacillati</taxon>
        <taxon>Actinomycetota</taxon>
        <taxon>Actinomycetes</taxon>
        <taxon>Kitasatosporales</taxon>
        <taxon>Streptomycetaceae</taxon>
        <taxon>Streptomyces</taxon>
    </lineage>
</organism>
<keyword evidence="2" id="KW-1185">Reference proteome</keyword>
<protein>
    <submittedName>
        <fullName evidence="1">Uncharacterized protein</fullName>
    </submittedName>
</protein>
<comment type="caution">
    <text evidence="1">The sequence shown here is derived from an EMBL/GenBank/DDBJ whole genome shotgun (WGS) entry which is preliminary data.</text>
</comment>
<dbReference type="RefSeq" id="WP_280842929.1">
    <property type="nucleotide sequence ID" value="NZ_JANCPR020000047.1"/>
</dbReference>